<evidence type="ECO:0000313" key="5">
    <source>
        <dbReference type="EMBL" id="RAI93727.1"/>
    </source>
</evidence>
<keyword evidence="6" id="KW-1185">Reference proteome</keyword>
<organism evidence="5 6">
    <name type="scientific">Paenibacillus pabuli</name>
    <dbReference type="NCBI Taxonomy" id="1472"/>
    <lineage>
        <taxon>Bacteria</taxon>
        <taxon>Bacillati</taxon>
        <taxon>Bacillota</taxon>
        <taxon>Bacilli</taxon>
        <taxon>Bacillales</taxon>
        <taxon>Paenibacillaceae</taxon>
        <taxon>Paenibacillus</taxon>
    </lineage>
</organism>
<accession>A0ABX9BI25</accession>
<dbReference type="InterPro" id="IPR012878">
    <property type="entry name" value="Beta-AFase-like_GH127_cat"/>
</dbReference>
<evidence type="ECO:0000313" key="6">
    <source>
        <dbReference type="Proteomes" id="UP000248827"/>
    </source>
</evidence>
<dbReference type="PANTHER" id="PTHR31151">
    <property type="entry name" value="PROLINE-TRNA LIGASE (DUF1680)"/>
    <property type="match status" value="1"/>
</dbReference>
<feature type="domain" description="Non-reducing end beta-L-arabinofuranosidase-like GH127 catalytic" evidence="1">
    <location>
        <begin position="13"/>
        <end position="388"/>
    </location>
</feature>
<evidence type="ECO:0008006" key="7">
    <source>
        <dbReference type="Google" id="ProtNLM"/>
    </source>
</evidence>
<feature type="domain" description="Non-reducing end beta-L-arabinofuranosidase-like GH127 middle" evidence="4">
    <location>
        <begin position="399"/>
        <end position="493"/>
    </location>
</feature>
<dbReference type="PANTHER" id="PTHR31151:SF0">
    <property type="entry name" value="PROLINE-TRNA LIGASE (DUF1680)"/>
    <property type="match status" value="1"/>
</dbReference>
<dbReference type="SUPFAM" id="SSF48208">
    <property type="entry name" value="Six-hairpin glycosidases"/>
    <property type="match status" value="1"/>
</dbReference>
<evidence type="ECO:0000259" key="4">
    <source>
        <dbReference type="Pfam" id="PF20736"/>
    </source>
</evidence>
<dbReference type="Pfam" id="PF20620">
    <property type="entry name" value="DUF6805"/>
    <property type="match status" value="1"/>
</dbReference>
<dbReference type="InterPro" id="IPR032275">
    <property type="entry name" value="DUF4986"/>
</dbReference>
<evidence type="ECO:0000259" key="1">
    <source>
        <dbReference type="Pfam" id="PF07944"/>
    </source>
</evidence>
<dbReference type="Pfam" id="PF16375">
    <property type="entry name" value="DUF4986"/>
    <property type="match status" value="1"/>
</dbReference>
<comment type="caution">
    <text evidence="5">The sequence shown here is derived from an EMBL/GenBank/DDBJ whole genome shotgun (WGS) entry which is preliminary data.</text>
</comment>
<dbReference type="InterPro" id="IPR049046">
    <property type="entry name" value="Beta-AFase-like_GH127_middle"/>
</dbReference>
<gene>
    <name evidence="5" type="ORF">DET54_109183</name>
</gene>
<feature type="domain" description="DUF4986" evidence="2">
    <location>
        <begin position="543"/>
        <end position="597"/>
    </location>
</feature>
<dbReference type="InterPro" id="IPR046544">
    <property type="entry name" value="GH146_SB_dom"/>
</dbReference>
<name>A0ABX9BI25_9BACL</name>
<feature type="domain" description="Glycoside hydrolase GH146 substrate-binding" evidence="3">
    <location>
        <begin position="610"/>
        <end position="762"/>
    </location>
</feature>
<evidence type="ECO:0000259" key="2">
    <source>
        <dbReference type="Pfam" id="PF16375"/>
    </source>
</evidence>
<protein>
    <recommendedName>
        <fullName evidence="7">Glycosyl hydrolase</fullName>
    </recommendedName>
</protein>
<dbReference type="Proteomes" id="UP000248827">
    <property type="component" value="Unassembled WGS sequence"/>
</dbReference>
<dbReference type="Pfam" id="PF20736">
    <property type="entry name" value="Glyco_hydro127M"/>
    <property type="match status" value="1"/>
</dbReference>
<evidence type="ECO:0000259" key="3">
    <source>
        <dbReference type="Pfam" id="PF20620"/>
    </source>
</evidence>
<reference evidence="5 6" key="1">
    <citation type="submission" date="2018-06" db="EMBL/GenBank/DDBJ databases">
        <title>Freshwater and sediment microbial communities from various areas in North America, analyzing microbe dynamics in response to fracking.</title>
        <authorList>
            <person name="Lamendella R."/>
        </authorList>
    </citation>
    <scope>NUCLEOTIDE SEQUENCE [LARGE SCALE GENOMIC DNA]</scope>
    <source>
        <strain evidence="5 6">NG-13</strain>
    </source>
</reference>
<sequence>MIETKKGFLGPEHVELLNGVFQTSQEVGERYLLSLDIDRFLAPCFEAHGLPAKKERYAGWEARSISGHSLGHYLSALAVTYQATGNETLKQTLDYAVSELASIQQHTGSGYVGGLSEEAFRIAFRAEHIGGFNIGEYWVPWYNVHKIYRGLIDAYKLTSNGQALDVVTRFADWAVEGLSPMTEEQMQIMLQCEHGGMNEVFAHLYGITGKSVYLDIANKFTHQLILEPLEHKQDDLQGKHANTQIPKVIGAAEIYNQDHNHESYRTAAEFFWDTTIHHRSYVFGATSISEHYEAKGMESLGIKTGESCCTHNMMHLTKQLYTWNPDSAYMDYYENAIYNHILGTQDPDTGNKTYFASTLQGHYKIYGTHDTAWWCCTGSGMENPGKYAEAIYFEDEQDLYVNLYIASQLDWKSQGLSLKLETNFPYSEKGTLTITEGSASANLRLRVPSWLQEPMTATVNGDTAHPYTRMEPGYLDIERTWTAGDVITITLPMSLHQYTSRDDAHKVAFLYGPIVLAGALGSEGLPEDTIVDETALNPKTAPVPVIWTGQEDVREWIKVIDASTLTFEISKDVTSDGNPVKLIPFYDVHHEFYTVYWPFNDEGDALEKELNDITIDRVQPDGQQDEIGHHLDSNCRAEHHNGFYTDSRNKLHMWREAFGVSGAYFSYQLAVEGSAPNYVCVAYWGGDHSPFVREGTRHERIFSIAVDGHVVGEQRIHMNKIGEVFYVTYDIPEEVTSGKDSVRVAFQALNDNGCAGKVVEVRTTRSKPETVFSQNEV</sequence>
<dbReference type="RefSeq" id="WP_111620441.1">
    <property type="nucleotide sequence ID" value="NZ_QLLI01000009.1"/>
</dbReference>
<dbReference type="Pfam" id="PF07944">
    <property type="entry name" value="Beta-AFase-like_GH127_cat"/>
    <property type="match status" value="1"/>
</dbReference>
<dbReference type="InterPro" id="IPR008928">
    <property type="entry name" value="6-hairpin_glycosidase_sf"/>
</dbReference>
<proteinExistence type="predicted"/>
<dbReference type="EMBL" id="QLLI01000009">
    <property type="protein sequence ID" value="RAI93727.1"/>
    <property type="molecule type" value="Genomic_DNA"/>
</dbReference>